<gene>
    <name evidence="1" type="ORF">CY34DRAFT_480311</name>
</gene>
<proteinExistence type="predicted"/>
<dbReference type="HOGENOM" id="CLU_2198750_0_0_1"/>
<accession>A0A0D0AS28</accession>
<reference evidence="2" key="2">
    <citation type="submission" date="2015-01" db="EMBL/GenBank/DDBJ databases">
        <title>Evolutionary Origins and Diversification of the Mycorrhizal Mutualists.</title>
        <authorList>
            <consortium name="DOE Joint Genome Institute"/>
            <consortium name="Mycorrhizal Genomics Consortium"/>
            <person name="Kohler A."/>
            <person name="Kuo A."/>
            <person name="Nagy L.G."/>
            <person name="Floudas D."/>
            <person name="Copeland A."/>
            <person name="Barry K.W."/>
            <person name="Cichocki N."/>
            <person name="Veneault-Fourrey C."/>
            <person name="LaButti K."/>
            <person name="Lindquist E.A."/>
            <person name="Lipzen A."/>
            <person name="Lundell T."/>
            <person name="Morin E."/>
            <person name="Murat C."/>
            <person name="Riley R."/>
            <person name="Ohm R."/>
            <person name="Sun H."/>
            <person name="Tunlid A."/>
            <person name="Henrissat B."/>
            <person name="Grigoriev I.V."/>
            <person name="Hibbett D.S."/>
            <person name="Martin F."/>
        </authorList>
    </citation>
    <scope>NUCLEOTIDE SEQUENCE [LARGE SCALE GENOMIC DNA]</scope>
    <source>
        <strain evidence="2">UH-Slu-Lm8-n1</strain>
    </source>
</reference>
<dbReference type="EMBL" id="KN835480">
    <property type="protein sequence ID" value="KIK37027.1"/>
    <property type="molecule type" value="Genomic_DNA"/>
</dbReference>
<dbReference type="Proteomes" id="UP000054485">
    <property type="component" value="Unassembled WGS sequence"/>
</dbReference>
<name>A0A0D0AS28_9AGAM</name>
<dbReference type="AlphaFoldDB" id="A0A0D0AS28"/>
<reference evidence="1 2" key="1">
    <citation type="submission" date="2014-04" db="EMBL/GenBank/DDBJ databases">
        <authorList>
            <consortium name="DOE Joint Genome Institute"/>
            <person name="Kuo A."/>
            <person name="Ruytinx J."/>
            <person name="Rineau F."/>
            <person name="Colpaert J."/>
            <person name="Kohler A."/>
            <person name="Nagy L.G."/>
            <person name="Floudas D."/>
            <person name="Copeland A."/>
            <person name="Barry K.W."/>
            <person name="Cichocki N."/>
            <person name="Veneault-Fourrey C."/>
            <person name="LaButti K."/>
            <person name="Lindquist E.A."/>
            <person name="Lipzen A."/>
            <person name="Lundell T."/>
            <person name="Morin E."/>
            <person name="Murat C."/>
            <person name="Sun H."/>
            <person name="Tunlid A."/>
            <person name="Henrissat B."/>
            <person name="Grigoriev I.V."/>
            <person name="Hibbett D.S."/>
            <person name="Martin F."/>
            <person name="Nordberg H.P."/>
            <person name="Cantor M.N."/>
            <person name="Hua S.X."/>
        </authorList>
    </citation>
    <scope>NUCLEOTIDE SEQUENCE [LARGE SCALE GENOMIC DNA]</scope>
    <source>
        <strain evidence="1 2">UH-Slu-Lm8-n1</strain>
    </source>
</reference>
<organism evidence="1 2">
    <name type="scientific">Suillus luteus UH-Slu-Lm8-n1</name>
    <dbReference type="NCBI Taxonomy" id="930992"/>
    <lineage>
        <taxon>Eukaryota</taxon>
        <taxon>Fungi</taxon>
        <taxon>Dikarya</taxon>
        <taxon>Basidiomycota</taxon>
        <taxon>Agaricomycotina</taxon>
        <taxon>Agaricomycetes</taxon>
        <taxon>Agaricomycetidae</taxon>
        <taxon>Boletales</taxon>
        <taxon>Suillineae</taxon>
        <taxon>Suillaceae</taxon>
        <taxon>Suillus</taxon>
    </lineage>
</organism>
<dbReference type="InParanoid" id="A0A0D0AS28"/>
<sequence length="108" mass="11575">MIQVYRLKCGTLLLSPPSDTNSVSVSNLLPNFRWRLCLSVTCLPPPRSSMSQDWGQTGPFIKTAMGGWSKDPINIFEKCKLLSTLAATATVERVSGAAGVSDVEGAVC</sequence>
<keyword evidence="2" id="KW-1185">Reference proteome</keyword>
<protein>
    <submittedName>
        <fullName evidence="1">Uncharacterized protein</fullName>
    </submittedName>
</protein>
<evidence type="ECO:0000313" key="2">
    <source>
        <dbReference type="Proteomes" id="UP000054485"/>
    </source>
</evidence>
<evidence type="ECO:0000313" key="1">
    <source>
        <dbReference type="EMBL" id="KIK37027.1"/>
    </source>
</evidence>